<evidence type="ECO:0000313" key="2">
    <source>
        <dbReference type="EMBL" id="NSL54002.1"/>
    </source>
</evidence>
<evidence type="ECO:0000256" key="1">
    <source>
        <dbReference type="PROSITE-ProRule" id="PRU00339"/>
    </source>
</evidence>
<name>A0ABX2ICJ4_9RHOO</name>
<dbReference type="InterPro" id="IPR011990">
    <property type="entry name" value="TPR-like_helical_dom_sf"/>
</dbReference>
<reference evidence="2 3" key="1">
    <citation type="submission" date="2020-06" db="EMBL/GenBank/DDBJ databases">
        <title>Draft genome of Uliginosibacterium sp. IMCC34675.</title>
        <authorList>
            <person name="Song J."/>
        </authorList>
    </citation>
    <scope>NUCLEOTIDE SEQUENCE [LARGE SCALE GENOMIC DNA]</scope>
    <source>
        <strain evidence="2 3">IMCC34675</strain>
    </source>
</reference>
<dbReference type="InterPro" id="IPR019734">
    <property type="entry name" value="TPR_rpt"/>
</dbReference>
<dbReference type="InterPro" id="IPR013360">
    <property type="entry name" value="Pilus_4_PilW"/>
</dbReference>
<dbReference type="SUPFAM" id="SSF48452">
    <property type="entry name" value="TPR-like"/>
    <property type="match status" value="1"/>
</dbReference>
<accession>A0ABX2ICJ4</accession>
<proteinExistence type="predicted"/>
<dbReference type="Proteomes" id="UP000778523">
    <property type="component" value="Unassembled WGS sequence"/>
</dbReference>
<dbReference type="Pfam" id="PF13432">
    <property type="entry name" value="TPR_16"/>
    <property type="match status" value="1"/>
</dbReference>
<comment type="caution">
    <text evidence="2">The sequence shown here is derived from an EMBL/GenBank/DDBJ whole genome shotgun (WGS) entry which is preliminary data.</text>
</comment>
<sequence length="268" mass="29612">MLKSVRCSVLLLALFGLLSGCVAGLPIGGGAESDRPSAEQPATTAARRSAKLHVELGQAYLQSGRNGVALDEARAAIASDSAYAPGYLLQGMVYAAQEQYAQAIPGFEQASRLAPGDPEIANAYGWFLCSQGRESEGLPRIEQAARNPYYTTPTRAWTNAGLCLLRQKNTPAAEERFLRAVQADTTNLQAYYYLADIAYRSNRDLRAKEWMDQILKQMKNSNVEILWLAVRIENRLGNRSTVADLGSRMRKEFPGSNEYQYFLQGKFE</sequence>
<keyword evidence="1" id="KW-0802">TPR repeat</keyword>
<dbReference type="EMBL" id="JABCSC020000001">
    <property type="protein sequence ID" value="NSL54002.1"/>
    <property type="molecule type" value="Genomic_DNA"/>
</dbReference>
<dbReference type="PROSITE" id="PS50005">
    <property type="entry name" value="TPR"/>
    <property type="match status" value="2"/>
</dbReference>
<protein>
    <submittedName>
        <fullName evidence="2">Type IV pilus biogenesis/stability protein PilW</fullName>
    </submittedName>
</protein>
<dbReference type="SMART" id="SM00028">
    <property type="entry name" value="TPR"/>
    <property type="match status" value="3"/>
</dbReference>
<dbReference type="PANTHER" id="PTHR12558">
    <property type="entry name" value="CELL DIVISION CYCLE 16,23,27"/>
    <property type="match status" value="1"/>
</dbReference>
<keyword evidence="3" id="KW-1185">Reference proteome</keyword>
<feature type="repeat" description="TPR" evidence="1">
    <location>
        <begin position="154"/>
        <end position="187"/>
    </location>
</feature>
<gene>
    <name evidence="2" type="primary">pilW</name>
    <name evidence="2" type="ORF">HJ583_003090</name>
</gene>
<dbReference type="RefSeq" id="WP_170020390.1">
    <property type="nucleotide sequence ID" value="NZ_JABCSC020000001.1"/>
</dbReference>
<organism evidence="2 3">
    <name type="scientific">Uliginosibacterium aquaticum</name>
    <dbReference type="NCBI Taxonomy" id="2731212"/>
    <lineage>
        <taxon>Bacteria</taxon>
        <taxon>Pseudomonadati</taxon>
        <taxon>Pseudomonadota</taxon>
        <taxon>Betaproteobacteria</taxon>
        <taxon>Rhodocyclales</taxon>
        <taxon>Zoogloeaceae</taxon>
        <taxon>Uliginosibacterium</taxon>
    </lineage>
</organism>
<feature type="repeat" description="TPR" evidence="1">
    <location>
        <begin position="84"/>
        <end position="117"/>
    </location>
</feature>
<dbReference type="PROSITE" id="PS51257">
    <property type="entry name" value="PROKAR_LIPOPROTEIN"/>
    <property type="match status" value="1"/>
</dbReference>
<dbReference type="PANTHER" id="PTHR12558:SF13">
    <property type="entry name" value="CELL DIVISION CYCLE PROTEIN 27 HOMOLOG"/>
    <property type="match status" value="1"/>
</dbReference>
<dbReference type="Gene3D" id="1.25.40.10">
    <property type="entry name" value="Tetratricopeptide repeat domain"/>
    <property type="match status" value="1"/>
</dbReference>
<dbReference type="NCBIfam" id="TIGR02521">
    <property type="entry name" value="type_IV_pilW"/>
    <property type="match status" value="1"/>
</dbReference>
<evidence type="ECO:0000313" key="3">
    <source>
        <dbReference type="Proteomes" id="UP000778523"/>
    </source>
</evidence>